<sequence>NFLLISNIPQKNSQHEIMPTNCVFNTVEVPPTPLNGARIKVVYAGACYQRQRTPSLSSQTSVSSEISDYTPQPTSPAHQGIRDAALFPGFEVAGIIDELGANDLPAGYAEYIVVPELKYLIVVPDQLKLSVAAMLPTGALLAMNTILEASEAVTKIFEQNSPDYVCKILIVGTGGLALWAVRLAAHSFSIHDSNSRVKITMACLRDEGFKLANELKDIKVVQWSEDLYETQLIERTKDACDGEVDIVIDFGSTSRSLNRSLQCLQEGGVVFISKELAEHYIPKFWKKAGDKKQKIQAVANGSIDQLQDLVQLVATDQIEPPPHHVYPLDQASEVVRKLCGSEINGRAILKFHDIE</sequence>
<accession>A0A9Q0MKY0</accession>
<dbReference type="SUPFAM" id="SSF51735">
    <property type="entry name" value="NAD(P)-binding Rossmann-fold domains"/>
    <property type="match status" value="1"/>
</dbReference>
<feature type="compositionally biased region" description="Low complexity" evidence="2">
    <location>
        <begin position="55"/>
        <end position="67"/>
    </location>
</feature>
<dbReference type="OrthoDB" id="1879366at2759"/>
<dbReference type="PANTHER" id="PTHR43401:SF2">
    <property type="entry name" value="L-THREONINE 3-DEHYDROGENASE"/>
    <property type="match status" value="1"/>
</dbReference>
<evidence type="ECO:0000313" key="3">
    <source>
        <dbReference type="EMBL" id="KAJ6633437.1"/>
    </source>
</evidence>
<dbReference type="SUPFAM" id="SSF50129">
    <property type="entry name" value="GroES-like"/>
    <property type="match status" value="1"/>
</dbReference>
<dbReference type="Pfam" id="PF13602">
    <property type="entry name" value="ADH_zinc_N_2"/>
    <property type="match status" value="1"/>
</dbReference>
<dbReference type="InterPro" id="IPR050129">
    <property type="entry name" value="Zn_alcohol_dh"/>
</dbReference>
<reference evidence="3" key="1">
    <citation type="submission" date="2022-07" db="EMBL/GenBank/DDBJ databases">
        <authorList>
            <person name="Trinca V."/>
            <person name="Uliana J.V.C."/>
            <person name="Torres T.T."/>
            <person name="Ward R.J."/>
            <person name="Monesi N."/>
        </authorList>
    </citation>
    <scope>NUCLEOTIDE SEQUENCE</scope>
    <source>
        <strain evidence="3">HSMRA1968</strain>
        <tissue evidence="3">Whole embryos</tissue>
    </source>
</reference>
<keyword evidence="4" id="KW-1185">Reference proteome</keyword>
<organism evidence="3 4">
    <name type="scientific">Pseudolycoriella hygida</name>
    <dbReference type="NCBI Taxonomy" id="35572"/>
    <lineage>
        <taxon>Eukaryota</taxon>
        <taxon>Metazoa</taxon>
        <taxon>Ecdysozoa</taxon>
        <taxon>Arthropoda</taxon>
        <taxon>Hexapoda</taxon>
        <taxon>Insecta</taxon>
        <taxon>Pterygota</taxon>
        <taxon>Neoptera</taxon>
        <taxon>Endopterygota</taxon>
        <taxon>Diptera</taxon>
        <taxon>Nematocera</taxon>
        <taxon>Sciaroidea</taxon>
        <taxon>Sciaridae</taxon>
        <taxon>Pseudolycoriella</taxon>
    </lineage>
</organism>
<dbReference type="Proteomes" id="UP001151699">
    <property type="component" value="Unassembled WGS sequence"/>
</dbReference>
<keyword evidence="1" id="KW-0560">Oxidoreductase</keyword>
<comment type="caution">
    <text evidence="3">The sequence shown here is derived from an EMBL/GenBank/DDBJ whole genome shotgun (WGS) entry which is preliminary data.</text>
</comment>
<gene>
    <name evidence="3" type="ORF">Bhyg_17287</name>
</gene>
<name>A0A9Q0MKY0_9DIPT</name>
<dbReference type="EMBL" id="WJQU01002011">
    <property type="protein sequence ID" value="KAJ6633437.1"/>
    <property type="molecule type" value="Genomic_DNA"/>
</dbReference>
<dbReference type="AlphaFoldDB" id="A0A9Q0MKY0"/>
<feature type="non-terminal residue" evidence="3">
    <location>
        <position position="1"/>
    </location>
</feature>
<dbReference type="InterPro" id="IPR036291">
    <property type="entry name" value="NAD(P)-bd_dom_sf"/>
</dbReference>
<feature type="region of interest" description="Disordered" evidence="2">
    <location>
        <begin position="55"/>
        <end position="74"/>
    </location>
</feature>
<dbReference type="PANTHER" id="PTHR43401">
    <property type="entry name" value="L-THREONINE 3-DEHYDROGENASE"/>
    <property type="match status" value="1"/>
</dbReference>
<evidence type="ECO:0000256" key="1">
    <source>
        <dbReference type="ARBA" id="ARBA00023002"/>
    </source>
</evidence>
<proteinExistence type="predicted"/>
<dbReference type="Gene3D" id="3.90.180.10">
    <property type="entry name" value="Medium-chain alcohol dehydrogenases, catalytic domain"/>
    <property type="match status" value="1"/>
</dbReference>
<evidence type="ECO:0000256" key="2">
    <source>
        <dbReference type="SAM" id="MobiDB-lite"/>
    </source>
</evidence>
<protein>
    <submittedName>
        <fullName evidence="3">Zinc-type alcohol dehydrogenase-like protein</fullName>
    </submittedName>
</protein>
<evidence type="ECO:0000313" key="4">
    <source>
        <dbReference type="Proteomes" id="UP001151699"/>
    </source>
</evidence>
<dbReference type="InterPro" id="IPR011032">
    <property type="entry name" value="GroES-like_sf"/>
</dbReference>
<dbReference type="FunFam" id="3.40.50.720:FF:000405">
    <property type="entry name" value="Uncharacterized protein, isoform A"/>
    <property type="match status" value="1"/>
</dbReference>
<dbReference type="GO" id="GO:0016491">
    <property type="term" value="F:oxidoreductase activity"/>
    <property type="evidence" value="ECO:0007669"/>
    <property type="project" value="UniProtKB-KW"/>
</dbReference>